<evidence type="ECO:0000259" key="2">
    <source>
        <dbReference type="Pfam" id="PF19413"/>
    </source>
</evidence>
<reference evidence="3 4" key="1">
    <citation type="submission" date="2017-02" db="EMBL/GenBank/DDBJ databases">
        <authorList>
            <person name="Peterson S.W."/>
        </authorList>
    </citation>
    <scope>NUCLEOTIDE SEQUENCE [LARGE SCALE GENOMIC DNA]</scope>
    <source>
        <strain evidence="3 4">DSM 22335</strain>
    </source>
</reference>
<dbReference type="InterPro" id="IPR011990">
    <property type="entry name" value="TPR-like_helical_dom_sf"/>
</dbReference>
<feature type="chain" id="PRO_5013227720" evidence="1">
    <location>
        <begin position="24"/>
        <end position="418"/>
    </location>
</feature>
<dbReference type="AlphaFoldDB" id="A0A1T4RRT7"/>
<gene>
    <name evidence="3" type="ORF">SAMN04488132_11431</name>
</gene>
<evidence type="ECO:0000313" key="3">
    <source>
        <dbReference type="EMBL" id="SKA18643.1"/>
    </source>
</evidence>
<evidence type="ECO:0000313" key="4">
    <source>
        <dbReference type="Proteomes" id="UP000190888"/>
    </source>
</evidence>
<proteinExistence type="predicted"/>
<accession>A0A1T4RRT7</accession>
<dbReference type="InterPro" id="IPR030887">
    <property type="entry name" value="Beta-barrel_YaiO"/>
</dbReference>
<keyword evidence="4" id="KW-1185">Reference proteome</keyword>
<dbReference type="STRING" id="413434.SAMN04488132_11431"/>
<dbReference type="EMBL" id="FUWH01000014">
    <property type="protein sequence ID" value="SKA18643.1"/>
    <property type="molecule type" value="Genomic_DNA"/>
</dbReference>
<protein>
    <submittedName>
        <fullName evidence="3">Outer membrane protein, YaiO family</fullName>
    </submittedName>
</protein>
<name>A0A1T4RRT7_9BACT</name>
<dbReference type="Pfam" id="PF19413">
    <property type="entry name" value="YaiO"/>
    <property type="match status" value="1"/>
</dbReference>
<feature type="domain" description="YaiO beta-barrel" evidence="2">
    <location>
        <begin position="181"/>
        <end position="356"/>
    </location>
</feature>
<dbReference type="Gene3D" id="1.25.40.10">
    <property type="entry name" value="Tetratricopeptide repeat domain"/>
    <property type="match status" value="1"/>
</dbReference>
<organism evidence="3 4">
    <name type="scientific">Sediminibacterium ginsengisoli</name>
    <dbReference type="NCBI Taxonomy" id="413434"/>
    <lineage>
        <taxon>Bacteria</taxon>
        <taxon>Pseudomonadati</taxon>
        <taxon>Bacteroidota</taxon>
        <taxon>Chitinophagia</taxon>
        <taxon>Chitinophagales</taxon>
        <taxon>Chitinophagaceae</taxon>
        <taxon>Sediminibacterium</taxon>
    </lineage>
</organism>
<dbReference type="SUPFAM" id="SSF48452">
    <property type="entry name" value="TPR-like"/>
    <property type="match status" value="1"/>
</dbReference>
<feature type="signal peptide" evidence="1">
    <location>
        <begin position="1"/>
        <end position="23"/>
    </location>
</feature>
<dbReference type="Proteomes" id="UP000190888">
    <property type="component" value="Unassembled WGS sequence"/>
</dbReference>
<dbReference type="OrthoDB" id="691989at2"/>
<evidence type="ECO:0000256" key="1">
    <source>
        <dbReference type="SAM" id="SignalP"/>
    </source>
</evidence>
<sequence length="418" mass="47222">MRKTSICLSVLFISLLTASGVAAQDTTSADGLLTEARKAAFEKDDYTLAKKYLHKALAISPGYADIKIFLGRIYTWTKVYDSARYYFHDVLTKDPAYEDASVALASLEYWNDQNAAALRVLDSALQYHPASENLLLLKAKVLNAERNYAAAQLAIDQLFKVNRNNTEARALEGRIRESAAKNKIGISYDYVYFDKQFPDPWHLVSLDYGRVTGIGTVTGRINYANRFAENGIQYELEAYPRISKTFYTYVGAGYSDKIGVFPHWRGGFSLYANLPKSFEGELGVRYLRFSGDPVWVYTGYVGKYYKSWLFGGRVYITPGTFTKTLSTSYSVSARYYYGSSDDMIGLIAGYGISPDDRFNAIQLGDNIRLTSYKAGFSFRKKVSRLNVLSVDGNWFNQEYLPGTKGNQYQISLGWLFRF</sequence>
<dbReference type="Pfam" id="PF14559">
    <property type="entry name" value="TPR_19"/>
    <property type="match status" value="1"/>
</dbReference>
<dbReference type="NCBIfam" id="TIGR04390">
    <property type="entry name" value="OMP_YaiO_dom"/>
    <property type="match status" value="1"/>
</dbReference>
<dbReference type="RefSeq" id="WP_078832741.1">
    <property type="nucleotide sequence ID" value="NZ_FUWH01000014.1"/>
</dbReference>
<keyword evidence="1" id="KW-0732">Signal</keyword>